<organism evidence="9">
    <name type="scientific">freshwater metagenome</name>
    <dbReference type="NCBI Taxonomy" id="449393"/>
    <lineage>
        <taxon>unclassified sequences</taxon>
        <taxon>metagenomes</taxon>
        <taxon>ecological metagenomes</taxon>
    </lineage>
</organism>
<dbReference type="Pfam" id="PF00528">
    <property type="entry name" value="BPD_transp_1"/>
    <property type="match status" value="1"/>
</dbReference>
<evidence type="ECO:0000256" key="7">
    <source>
        <dbReference type="SAM" id="Phobius"/>
    </source>
</evidence>
<dbReference type="AlphaFoldDB" id="A0A6J6F1Q3"/>
<dbReference type="PROSITE" id="PS50928">
    <property type="entry name" value="ABC_TM1"/>
    <property type="match status" value="1"/>
</dbReference>
<feature type="transmembrane region" description="Helical" evidence="7">
    <location>
        <begin position="74"/>
        <end position="97"/>
    </location>
</feature>
<evidence type="ECO:0000256" key="1">
    <source>
        <dbReference type="ARBA" id="ARBA00004651"/>
    </source>
</evidence>
<feature type="transmembrane region" description="Helical" evidence="7">
    <location>
        <begin position="240"/>
        <end position="260"/>
    </location>
</feature>
<feature type="transmembrane region" description="Helical" evidence="7">
    <location>
        <begin position="12"/>
        <end position="31"/>
    </location>
</feature>
<keyword evidence="3" id="KW-1003">Cell membrane</keyword>
<dbReference type="EMBL" id="CAEZTX010000014">
    <property type="protein sequence ID" value="CAB4578788.1"/>
    <property type="molecule type" value="Genomic_DNA"/>
</dbReference>
<protein>
    <submittedName>
        <fullName evidence="9">Unannotated protein</fullName>
    </submittedName>
</protein>
<feature type="transmembrane region" description="Helical" evidence="7">
    <location>
        <begin position="142"/>
        <end position="161"/>
    </location>
</feature>
<reference evidence="9" key="1">
    <citation type="submission" date="2020-05" db="EMBL/GenBank/DDBJ databases">
        <authorList>
            <person name="Chiriac C."/>
            <person name="Salcher M."/>
            <person name="Ghai R."/>
            <person name="Kavagutti S V."/>
        </authorList>
    </citation>
    <scope>NUCLEOTIDE SEQUENCE</scope>
</reference>
<sequence>MPTKSKKSKFGLYLAVVVVLIFVLFPVYYMVSVSFRTQSSMFMNPSFLPVDLVLKNYRAAMESEQFRISLRNSLLIASVTTTVGLCFSIIAAYSLTILKYRGRDTLGRLIIVAFLTPGALLFIPLAVIAARLNISDTLHGLMIVYLSFVVPLGTYLLIGFFRNLVGELEEAARIDGASRLQALWYILLPLIAPGIASVGILTFTACWNEYLYALVLNPDPAVRTLPVAITFLQTADETPISLIMAYSTIAAVPILILFFVGQRFIVEGLQTGAVKG</sequence>
<proteinExistence type="predicted"/>
<comment type="subcellular location">
    <subcellularLocation>
        <location evidence="1">Cell membrane</location>
        <topology evidence="1">Multi-pass membrane protein</topology>
    </subcellularLocation>
</comment>
<name>A0A6J6F1Q3_9ZZZZ</name>
<keyword evidence="4 7" id="KW-0812">Transmembrane</keyword>
<keyword evidence="5 7" id="KW-1133">Transmembrane helix</keyword>
<evidence type="ECO:0000256" key="3">
    <source>
        <dbReference type="ARBA" id="ARBA00022475"/>
    </source>
</evidence>
<feature type="transmembrane region" description="Helical" evidence="7">
    <location>
        <begin position="182"/>
        <end position="205"/>
    </location>
</feature>
<dbReference type="InterPro" id="IPR000515">
    <property type="entry name" value="MetI-like"/>
</dbReference>
<accession>A0A6J6F1Q3</accession>
<dbReference type="InterPro" id="IPR035906">
    <property type="entry name" value="MetI-like_sf"/>
</dbReference>
<evidence type="ECO:0000313" key="9">
    <source>
        <dbReference type="EMBL" id="CAB4578788.1"/>
    </source>
</evidence>
<dbReference type="PANTHER" id="PTHR32243:SF18">
    <property type="entry name" value="INNER MEMBRANE ABC TRANSPORTER PERMEASE PROTEIN YCJP"/>
    <property type="match status" value="1"/>
</dbReference>
<dbReference type="InterPro" id="IPR050901">
    <property type="entry name" value="BP-dep_ABC_trans_perm"/>
</dbReference>
<keyword evidence="6 7" id="KW-0472">Membrane</keyword>
<dbReference type="Gene3D" id="1.10.3720.10">
    <property type="entry name" value="MetI-like"/>
    <property type="match status" value="1"/>
</dbReference>
<evidence type="ECO:0000259" key="8">
    <source>
        <dbReference type="PROSITE" id="PS50928"/>
    </source>
</evidence>
<dbReference type="GO" id="GO:0005886">
    <property type="term" value="C:plasma membrane"/>
    <property type="evidence" value="ECO:0007669"/>
    <property type="project" value="UniProtKB-SubCell"/>
</dbReference>
<dbReference type="PANTHER" id="PTHR32243">
    <property type="entry name" value="MALTOSE TRANSPORT SYSTEM PERMEASE-RELATED"/>
    <property type="match status" value="1"/>
</dbReference>
<evidence type="ECO:0000256" key="2">
    <source>
        <dbReference type="ARBA" id="ARBA00022448"/>
    </source>
</evidence>
<evidence type="ECO:0000256" key="5">
    <source>
        <dbReference type="ARBA" id="ARBA00022989"/>
    </source>
</evidence>
<evidence type="ECO:0000256" key="6">
    <source>
        <dbReference type="ARBA" id="ARBA00023136"/>
    </source>
</evidence>
<dbReference type="GO" id="GO:0055085">
    <property type="term" value="P:transmembrane transport"/>
    <property type="evidence" value="ECO:0007669"/>
    <property type="project" value="InterPro"/>
</dbReference>
<feature type="transmembrane region" description="Helical" evidence="7">
    <location>
        <begin position="109"/>
        <end position="130"/>
    </location>
</feature>
<dbReference type="SUPFAM" id="SSF161098">
    <property type="entry name" value="MetI-like"/>
    <property type="match status" value="1"/>
</dbReference>
<feature type="domain" description="ABC transmembrane type-1" evidence="8">
    <location>
        <begin position="70"/>
        <end position="261"/>
    </location>
</feature>
<keyword evidence="2" id="KW-0813">Transport</keyword>
<gene>
    <name evidence="9" type="ORF">UFOPK1755_00340</name>
</gene>
<dbReference type="CDD" id="cd06261">
    <property type="entry name" value="TM_PBP2"/>
    <property type="match status" value="1"/>
</dbReference>
<evidence type="ECO:0000256" key="4">
    <source>
        <dbReference type="ARBA" id="ARBA00022692"/>
    </source>
</evidence>